<name>A0A6I9UKC1_SESIN</name>
<protein>
    <submittedName>
        <fullName evidence="2">Uncharacterized protein LOC105178972</fullName>
    </submittedName>
</protein>
<dbReference type="GO" id="GO:0048364">
    <property type="term" value="P:root development"/>
    <property type="evidence" value="ECO:0007669"/>
    <property type="project" value="InterPro"/>
</dbReference>
<dbReference type="GeneID" id="105178972"/>
<sequence length="274" mass="29941">MATLQIHSRSISLPARLDPVVNPTSFDQVDLQKWQIPKTAVPVTSQGIQSGLLGLAELYNSVQELAQPRRDVKSIEESLSGSVELLDSCTAIRELFQMIRENVQALQSALRRKGLDSSVQSDISSYFCFRKKMNKSVAKTLKALKNLESRNRDSGNFNDVLREVAGVTVAIFRSILLFLSTPTSARSGGWSLVSRLMVAKPAAENGGVNEVGSVDFALSSLQGKLRSNGAKAVDVQKGLQNLEAVVEGFEGGLERVFRQLVQSRVTLLNILTDH</sequence>
<reference evidence="2" key="1">
    <citation type="submission" date="2025-08" db="UniProtKB">
        <authorList>
            <consortium name="RefSeq"/>
        </authorList>
    </citation>
    <scope>IDENTIFICATION</scope>
</reference>
<dbReference type="AlphaFoldDB" id="A0A6I9UKC1"/>
<gene>
    <name evidence="2" type="primary">LOC105178972</name>
</gene>
<dbReference type="InParanoid" id="A0A6I9UKC1"/>
<proteinExistence type="predicted"/>
<accession>A0A6I9UKC1</accession>
<dbReference type="PANTHER" id="PTHR33070">
    <property type="entry name" value="OS06G0725500 PROTEIN"/>
    <property type="match status" value="1"/>
</dbReference>
<dbReference type="Gramene" id="SIN_1007397.t">
    <property type="protein sequence ID" value="SIN_1007397.t.cds1"/>
    <property type="gene ID" value="SIN_1007397"/>
</dbReference>
<evidence type="ECO:0000313" key="2">
    <source>
        <dbReference type="RefSeq" id="XP_011100862.1"/>
    </source>
</evidence>
<organism evidence="1 2">
    <name type="scientific">Sesamum indicum</name>
    <name type="common">Oriental sesame</name>
    <name type="synonym">Sesamum orientale</name>
    <dbReference type="NCBI Taxonomy" id="4182"/>
    <lineage>
        <taxon>Eukaryota</taxon>
        <taxon>Viridiplantae</taxon>
        <taxon>Streptophyta</taxon>
        <taxon>Embryophyta</taxon>
        <taxon>Tracheophyta</taxon>
        <taxon>Spermatophyta</taxon>
        <taxon>Magnoliopsida</taxon>
        <taxon>eudicotyledons</taxon>
        <taxon>Gunneridae</taxon>
        <taxon>Pentapetalae</taxon>
        <taxon>asterids</taxon>
        <taxon>lamiids</taxon>
        <taxon>Lamiales</taxon>
        <taxon>Pedaliaceae</taxon>
        <taxon>Sesamum</taxon>
    </lineage>
</organism>
<dbReference type="OrthoDB" id="1701699at2759"/>
<keyword evidence="1" id="KW-1185">Reference proteome</keyword>
<dbReference type="KEGG" id="sind:105178972"/>
<evidence type="ECO:0000313" key="1">
    <source>
        <dbReference type="Proteomes" id="UP000504604"/>
    </source>
</evidence>
<dbReference type="PANTHER" id="PTHR33070:SF120">
    <property type="entry name" value="EXPRESSED PROTEIN"/>
    <property type="match status" value="1"/>
</dbReference>
<dbReference type="GO" id="GO:0048367">
    <property type="term" value="P:shoot system development"/>
    <property type="evidence" value="ECO:0007669"/>
    <property type="project" value="InterPro"/>
</dbReference>
<dbReference type="InterPro" id="IPR004320">
    <property type="entry name" value="BPS1_pln"/>
</dbReference>
<dbReference type="Proteomes" id="UP000504604">
    <property type="component" value="Linkage group LG2"/>
</dbReference>
<dbReference type="Pfam" id="PF03087">
    <property type="entry name" value="BPS1"/>
    <property type="match status" value="1"/>
</dbReference>
<dbReference type="RefSeq" id="XP_011100862.1">
    <property type="nucleotide sequence ID" value="XM_011102560.2"/>
</dbReference>